<evidence type="ECO:0000313" key="1">
    <source>
        <dbReference type="EMBL" id="MBA0585663.1"/>
    </source>
</evidence>
<dbReference type="Proteomes" id="UP000593578">
    <property type="component" value="Unassembled WGS sequence"/>
</dbReference>
<dbReference type="AlphaFoldDB" id="A0A7J8P908"/>
<comment type="caution">
    <text evidence="1">The sequence shown here is derived from an EMBL/GenBank/DDBJ whole genome shotgun (WGS) entry which is preliminary data.</text>
</comment>
<organism evidence="1 2">
    <name type="scientific">Gossypium raimondii</name>
    <name type="common">Peruvian cotton</name>
    <name type="synonym">Gossypium klotzschianum subsp. raimondii</name>
    <dbReference type="NCBI Taxonomy" id="29730"/>
    <lineage>
        <taxon>Eukaryota</taxon>
        <taxon>Viridiplantae</taxon>
        <taxon>Streptophyta</taxon>
        <taxon>Embryophyta</taxon>
        <taxon>Tracheophyta</taxon>
        <taxon>Spermatophyta</taxon>
        <taxon>Magnoliopsida</taxon>
        <taxon>eudicotyledons</taxon>
        <taxon>Gunneridae</taxon>
        <taxon>Pentapetalae</taxon>
        <taxon>rosids</taxon>
        <taxon>malvids</taxon>
        <taxon>Malvales</taxon>
        <taxon>Malvaceae</taxon>
        <taxon>Malvoideae</taxon>
        <taxon>Gossypium</taxon>
    </lineage>
</organism>
<name>A0A7J8P908_GOSRA</name>
<protein>
    <submittedName>
        <fullName evidence="1">Uncharacterized protein</fullName>
    </submittedName>
</protein>
<feature type="non-terminal residue" evidence="1">
    <location>
        <position position="30"/>
    </location>
</feature>
<sequence>MEMVDLASKNLRVPCITWDRMSPAGELPKR</sequence>
<reference evidence="1 2" key="1">
    <citation type="journal article" date="2019" name="Genome Biol. Evol.">
        <title>Insights into the evolution of the New World diploid cottons (Gossypium, subgenus Houzingenia) based on genome sequencing.</title>
        <authorList>
            <person name="Grover C.E."/>
            <person name="Arick M.A. 2nd"/>
            <person name="Thrash A."/>
            <person name="Conover J.L."/>
            <person name="Sanders W.S."/>
            <person name="Peterson D.G."/>
            <person name="Frelichowski J.E."/>
            <person name="Scheffler J.A."/>
            <person name="Scheffler B.E."/>
            <person name="Wendel J.F."/>
        </authorList>
    </citation>
    <scope>NUCLEOTIDE SEQUENCE [LARGE SCALE GENOMIC DNA]</scope>
    <source>
        <strain evidence="1">8</strain>
        <tissue evidence="1">Leaf</tissue>
    </source>
</reference>
<proteinExistence type="predicted"/>
<accession>A0A7J8P908</accession>
<gene>
    <name evidence="1" type="ORF">Gorai_016430</name>
</gene>
<evidence type="ECO:0000313" key="2">
    <source>
        <dbReference type="Proteomes" id="UP000593578"/>
    </source>
</evidence>
<dbReference type="EMBL" id="JABEZZ010000005">
    <property type="protein sequence ID" value="MBA0585663.1"/>
    <property type="molecule type" value="Genomic_DNA"/>
</dbReference>